<feature type="binding site" description="axial binding residue" evidence="9">
    <location>
        <position position="478"/>
    </location>
    <ligand>
        <name>heme</name>
        <dbReference type="ChEBI" id="CHEBI:30413"/>
    </ligand>
    <ligandPart>
        <name>Fe</name>
        <dbReference type="ChEBI" id="CHEBI:18248"/>
    </ligandPart>
</feature>
<dbReference type="RefSeq" id="XP_001840002.2">
    <property type="nucleotide sequence ID" value="XM_001839950.2"/>
</dbReference>
<dbReference type="InterPro" id="IPR002401">
    <property type="entry name" value="Cyt_P450_E_grp-I"/>
</dbReference>
<proteinExistence type="inferred from homology"/>
<dbReference type="GeneID" id="6016623"/>
<dbReference type="eggNOG" id="KOG0156">
    <property type="taxonomic scope" value="Eukaryota"/>
</dbReference>
<evidence type="ECO:0000256" key="9">
    <source>
        <dbReference type="PIRSR" id="PIRSR602401-1"/>
    </source>
</evidence>
<keyword evidence="4 9" id="KW-0349">Heme</keyword>
<dbReference type="CDD" id="cd11065">
    <property type="entry name" value="CYP64-like"/>
    <property type="match status" value="1"/>
</dbReference>
<dbReference type="Proteomes" id="UP000001861">
    <property type="component" value="Unassembled WGS sequence"/>
</dbReference>
<dbReference type="KEGG" id="cci:CC1G_10386"/>
<dbReference type="PANTHER" id="PTHR46300:SF7">
    <property type="entry name" value="P450, PUTATIVE (EUROFUNG)-RELATED"/>
    <property type="match status" value="1"/>
</dbReference>
<dbReference type="GO" id="GO:0005506">
    <property type="term" value="F:iron ion binding"/>
    <property type="evidence" value="ECO:0007669"/>
    <property type="project" value="InterPro"/>
</dbReference>
<dbReference type="PANTHER" id="PTHR46300">
    <property type="entry name" value="P450, PUTATIVE (EUROFUNG)-RELATED-RELATED"/>
    <property type="match status" value="1"/>
</dbReference>
<keyword evidence="7 9" id="KW-0408">Iron</keyword>
<evidence type="ECO:0000256" key="8">
    <source>
        <dbReference type="ARBA" id="ARBA00023033"/>
    </source>
</evidence>
<evidence type="ECO:0000256" key="1">
    <source>
        <dbReference type="ARBA" id="ARBA00001971"/>
    </source>
</evidence>
<evidence type="ECO:0000256" key="6">
    <source>
        <dbReference type="ARBA" id="ARBA00023002"/>
    </source>
</evidence>
<dbReference type="GO" id="GO:0016705">
    <property type="term" value="F:oxidoreductase activity, acting on paired donors, with incorporation or reduction of molecular oxygen"/>
    <property type="evidence" value="ECO:0007669"/>
    <property type="project" value="InterPro"/>
</dbReference>
<dbReference type="InterPro" id="IPR001128">
    <property type="entry name" value="Cyt_P450"/>
</dbReference>
<protein>
    <recommendedName>
        <fullName evidence="13">Cytochrome P450</fullName>
    </recommendedName>
</protein>
<evidence type="ECO:0000313" key="11">
    <source>
        <dbReference type="EMBL" id="EAU81783.2"/>
    </source>
</evidence>
<dbReference type="EMBL" id="AACS02000002">
    <property type="protein sequence ID" value="EAU81783.2"/>
    <property type="molecule type" value="Genomic_DNA"/>
</dbReference>
<sequence>MLQSIPYLGDLSLDSILNWDFFSEWLHSPGHATTRSAILVAIFTGTLLLRSAINRRKRNPRGLPLPPGPRRLPLVGNLFQIPSVHPWAVYDSWGKQYGDMIYLEAIGQPLMIINSVATGTELLEKRGTNYSDRPGSTPAFDILEFGWMIGLLNYGPEWTGHRRAFQQHLNPRKVHLYKSIIEEEGLVFLRRLLARPKDFMAEARLYFGMVLMRVSYGSTNAAYNADLIERAEMVAKGFSEAALPGKYLVNVLPFLKYVPAWFPGAGWKRDLLKITQVTRSLIHDSFDEVVNRVKSGKQSREYHSLAGGLIEDFPPESDPRYAEQEYIARCTAVATYVGGSDTTGGTSQALFVALATNPHFQKRAQAEMDAVLGPCQLPKPDDVARLPYIQALTKEILRWFVVAPFALPHVIKDDDEFRGHFLPKGTVIFPNLWAMLHDPNTFDTPMEFNPERYLKDGKINPNVVDSEIAAFGFGRRICPGRHLALDSLGYMIACLLAVFNVSLPKDQYGNPVPIDMQITSGMIAGVLPYECDIVPRSEQHAALVRDHYLIKV</sequence>
<dbReference type="InParanoid" id="A8PAK6"/>
<dbReference type="OrthoDB" id="2789670at2759"/>
<dbReference type="InterPro" id="IPR036396">
    <property type="entry name" value="Cyt_P450_sf"/>
</dbReference>
<evidence type="ECO:0000256" key="3">
    <source>
        <dbReference type="ARBA" id="ARBA00010617"/>
    </source>
</evidence>
<evidence type="ECO:0000256" key="2">
    <source>
        <dbReference type="ARBA" id="ARBA00005179"/>
    </source>
</evidence>
<evidence type="ECO:0000256" key="4">
    <source>
        <dbReference type="ARBA" id="ARBA00022617"/>
    </source>
</evidence>
<evidence type="ECO:0000313" key="12">
    <source>
        <dbReference type="Proteomes" id="UP000001861"/>
    </source>
</evidence>
<comment type="cofactor">
    <cofactor evidence="1 9">
        <name>heme</name>
        <dbReference type="ChEBI" id="CHEBI:30413"/>
    </cofactor>
</comment>
<evidence type="ECO:0008006" key="13">
    <source>
        <dbReference type="Google" id="ProtNLM"/>
    </source>
</evidence>
<keyword evidence="6 10" id="KW-0560">Oxidoreductase</keyword>
<dbReference type="PROSITE" id="PS00086">
    <property type="entry name" value="CYTOCHROME_P450"/>
    <property type="match status" value="1"/>
</dbReference>
<dbReference type="Gene3D" id="1.10.630.10">
    <property type="entry name" value="Cytochrome P450"/>
    <property type="match status" value="1"/>
</dbReference>
<gene>
    <name evidence="11" type="ORF">CC1G_10386</name>
</gene>
<dbReference type="Pfam" id="PF00067">
    <property type="entry name" value="p450"/>
    <property type="match status" value="1"/>
</dbReference>
<comment type="caution">
    <text evidence="11">The sequence shown here is derived from an EMBL/GenBank/DDBJ whole genome shotgun (WGS) entry which is preliminary data.</text>
</comment>
<dbReference type="HOGENOM" id="CLU_001570_2_3_1"/>
<organism evidence="11 12">
    <name type="scientific">Coprinopsis cinerea (strain Okayama-7 / 130 / ATCC MYA-4618 / FGSC 9003)</name>
    <name type="common">Inky cap fungus</name>
    <name type="synonym">Hormographiella aspergillata</name>
    <dbReference type="NCBI Taxonomy" id="240176"/>
    <lineage>
        <taxon>Eukaryota</taxon>
        <taxon>Fungi</taxon>
        <taxon>Dikarya</taxon>
        <taxon>Basidiomycota</taxon>
        <taxon>Agaricomycotina</taxon>
        <taxon>Agaricomycetes</taxon>
        <taxon>Agaricomycetidae</taxon>
        <taxon>Agaricales</taxon>
        <taxon>Agaricineae</taxon>
        <taxon>Psathyrellaceae</taxon>
        <taxon>Coprinopsis</taxon>
    </lineage>
</organism>
<keyword evidence="12" id="KW-1185">Reference proteome</keyword>
<evidence type="ECO:0000256" key="7">
    <source>
        <dbReference type="ARBA" id="ARBA00023004"/>
    </source>
</evidence>
<dbReference type="VEuPathDB" id="FungiDB:CC1G_10386"/>
<dbReference type="PRINTS" id="PR00463">
    <property type="entry name" value="EP450I"/>
</dbReference>
<dbReference type="GO" id="GO:0020037">
    <property type="term" value="F:heme binding"/>
    <property type="evidence" value="ECO:0007669"/>
    <property type="project" value="InterPro"/>
</dbReference>
<dbReference type="SUPFAM" id="SSF48264">
    <property type="entry name" value="Cytochrome P450"/>
    <property type="match status" value="1"/>
</dbReference>
<comment type="similarity">
    <text evidence="3 10">Belongs to the cytochrome P450 family.</text>
</comment>
<dbReference type="OMA" id="VINSWAM"/>
<name>A8PAK6_COPC7</name>
<evidence type="ECO:0000256" key="5">
    <source>
        <dbReference type="ARBA" id="ARBA00022723"/>
    </source>
</evidence>
<dbReference type="InterPro" id="IPR017972">
    <property type="entry name" value="Cyt_P450_CS"/>
</dbReference>
<dbReference type="InterPro" id="IPR050364">
    <property type="entry name" value="Cytochrome_P450_fung"/>
</dbReference>
<keyword evidence="5 9" id="KW-0479">Metal-binding</keyword>
<evidence type="ECO:0000256" key="10">
    <source>
        <dbReference type="RuleBase" id="RU000461"/>
    </source>
</evidence>
<keyword evidence="8 10" id="KW-0503">Monooxygenase</keyword>
<reference evidence="11 12" key="1">
    <citation type="journal article" date="2010" name="Proc. Natl. Acad. Sci. U.S.A.">
        <title>Insights into evolution of multicellular fungi from the assembled chromosomes of the mushroom Coprinopsis cinerea (Coprinus cinereus).</title>
        <authorList>
            <person name="Stajich J.E."/>
            <person name="Wilke S.K."/>
            <person name="Ahren D."/>
            <person name="Au C.H."/>
            <person name="Birren B.W."/>
            <person name="Borodovsky M."/>
            <person name="Burns C."/>
            <person name="Canback B."/>
            <person name="Casselton L.A."/>
            <person name="Cheng C.K."/>
            <person name="Deng J."/>
            <person name="Dietrich F.S."/>
            <person name="Fargo D.C."/>
            <person name="Farman M.L."/>
            <person name="Gathman A.C."/>
            <person name="Goldberg J."/>
            <person name="Guigo R."/>
            <person name="Hoegger P.J."/>
            <person name="Hooker J.B."/>
            <person name="Huggins A."/>
            <person name="James T.Y."/>
            <person name="Kamada T."/>
            <person name="Kilaru S."/>
            <person name="Kodira C."/>
            <person name="Kues U."/>
            <person name="Kupfer D."/>
            <person name="Kwan H.S."/>
            <person name="Lomsadze A."/>
            <person name="Li W."/>
            <person name="Lilly W.W."/>
            <person name="Ma L.J."/>
            <person name="Mackey A.J."/>
            <person name="Manning G."/>
            <person name="Martin F."/>
            <person name="Muraguchi H."/>
            <person name="Natvig D.O."/>
            <person name="Palmerini H."/>
            <person name="Ramesh M.A."/>
            <person name="Rehmeyer C.J."/>
            <person name="Roe B.A."/>
            <person name="Shenoy N."/>
            <person name="Stanke M."/>
            <person name="Ter-Hovhannisyan V."/>
            <person name="Tunlid A."/>
            <person name="Velagapudi R."/>
            <person name="Vision T.J."/>
            <person name="Zeng Q."/>
            <person name="Zolan M.E."/>
            <person name="Pukkila P.J."/>
        </authorList>
    </citation>
    <scope>NUCLEOTIDE SEQUENCE [LARGE SCALE GENOMIC DNA]</scope>
    <source>
        <strain evidence="12">Okayama-7 / 130 / ATCC MYA-4618 / FGSC 9003</strain>
    </source>
</reference>
<comment type="pathway">
    <text evidence="2">Secondary metabolite biosynthesis.</text>
</comment>
<dbReference type="GO" id="GO:0004497">
    <property type="term" value="F:monooxygenase activity"/>
    <property type="evidence" value="ECO:0007669"/>
    <property type="project" value="UniProtKB-KW"/>
</dbReference>
<dbReference type="AlphaFoldDB" id="A8PAK6"/>
<accession>A8PAK6</accession>